<sequence>MLRLTWNPLASRSLRNPDLSYLKHYFRHTYVKCWDKSPHVGHFRKHPKEYVTELATFLDRLGLVAYPEKIEAKLRV</sequence>
<dbReference type="InterPro" id="IPR008547">
    <property type="entry name" value="DUF829_TMEM53"/>
</dbReference>
<dbReference type="Pfam" id="PF05705">
    <property type="entry name" value="DUF829"/>
    <property type="match status" value="1"/>
</dbReference>
<gene>
    <name evidence="1" type="ORF">TTEB3V08_LOCUS11457</name>
</gene>
<name>A0A7R9IS26_9NEOP</name>
<protein>
    <submittedName>
        <fullName evidence="1">Uncharacterized protein</fullName>
    </submittedName>
</protein>
<dbReference type="GO" id="GO:0017171">
    <property type="term" value="F:serine hydrolase activity"/>
    <property type="evidence" value="ECO:0007669"/>
    <property type="project" value="TreeGrafter"/>
</dbReference>
<organism evidence="1">
    <name type="scientific">Timema tahoe</name>
    <dbReference type="NCBI Taxonomy" id="61484"/>
    <lineage>
        <taxon>Eukaryota</taxon>
        <taxon>Metazoa</taxon>
        <taxon>Ecdysozoa</taxon>
        <taxon>Arthropoda</taxon>
        <taxon>Hexapoda</taxon>
        <taxon>Insecta</taxon>
        <taxon>Pterygota</taxon>
        <taxon>Neoptera</taxon>
        <taxon>Polyneoptera</taxon>
        <taxon>Phasmatodea</taxon>
        <taxon>Timematodea</taxon>
        <taxon>Timematoidea</taxon>
        <taxon>Timematidae</taxon>
        <taxon>Timema</taxon>
    </lineage>
</organism>
<dbReference type="EMBL" id="OE008484">
    <property type="protein sequence ID" value="CAD7463575.1"/>
    <property type="molecule type" value="Genomic_DNA"/>
</dbReference>
<proteinExistence type="predicted"/>
<evidence type="ECO:0000313" key="1">
    <source>
        <dbReference type="EMBL" id="CAD7463575.1"/>
    </source>
</evidence>
<dbReference type="PANTHER" id="PTHR20908:SF1">
    <property type="entry name" value="LD15586P"/>
    <property type="match status" value="1"/>
</dbReference>
<accession>A0A7R9IS26</accession>
<dbReference type="PANTHER" id="PTHR20908">
    <property type="entry name" value="LD15586P"/>
    <property type="match status" value="1"/>
</dbReference>
<dbReference type="AlphaFoldDB" id="A0A7R9IS26"/>
<reference evidence="1" key="1">
    <citation type="submission" date="2020-11" db="EMBL/GenBank/DDBJ databases">
        <authorList>
            <person name="Tran Van P."/>
        </authorList>
    </citation>
    <scope>NUCLEOTIDE SEQUENCE</scope>
</reference>